<evidence type="ECO:0000256" key="7">
    <source>
        <dbReference type="ARBA" id="ARBA00023180"/>
    </source>
</evidence>
<keyword evidence="2 8" id="KW-0808">Transferase</keyword>
<reference evidence="8 9" key="1">
    <citation type="submission" date="2019-07" db="EMBL/GenBank/DDBJ databases">
        <title>Litoreibacter alkalisoli sp. nov., isolated from saline-alkaline soil.</title>
        <authorList>
            <person name="Wang S."/>
            <person name="Xu L."/>
            <person name="Xing Y.-T."/>
            <person name="Sun J.-Q."/>
        </authorList>
    </citation>
    <scope>NUCLEOTIDE SEQUENCE [LARGE SCALE GENOMIC DNA]</scope>
    <source>
        <strain evidence="8 9">LN3S51</strain>
        <plasmid evidence="8 9">unnamed3</plasmid>
    </source>
</reference>
<evidence type="ECO:0000313" key="9">
    <source>
        <dbReference type="Proteomes" id="UP000318483"/>
    </source>
</evidence>
<name>A0A5B8IZU2_9RHOB</name>
<dbReference type="InterPro" id="IPR027417">
    <property type="entry name" value="P-loop_NTPase"/>
</dbReference>
<gene>
    <name evidence="8" type="ORF">FPZ52_15910</name>
</gene>
<evidence type="ECO:0000256" key="6">
    <source>
        <dbReference type="ARBA" id="ARBA00023136"/>
    </source>
</evidence>
<keyword evidence="3" id="KW-0812">Transmembrane</keyword>
<organism evidence="8 9">
    <name type="scientific">Qingshengfaniella alkalisoli</name>
    <dbReference type="NCBI Taxonomy" id="2599296"/>
    <lineage>
        <taxon>Bacteria</taxon>
        <taxon>Pseudomonadati</taxon>
        <taxon>Pseudomonadota</taxon>
        <taxon>Alphaproteobacteria</taxon>
        <taxon>Rhodobacterales</taxon>
        <taxon>Paracoccaceae</taxon>
        <taxon>Qingshengfaniella</taxon>
    </lineage>
</organism>
<evidence type="ECO:0000256" key="2">
    <source>
        <dbReference type="ARBA" id="ARBA00022679"/>
    </source>
</evidence>
<keyword evidence="4" id="KW-1133">Transmembrane helix</keyword>
<dbReference type="InterPro" id="IPR005331">
    <property type="entry name" value="Sulfotransferase"/>
</dbReference>
<comment type="subcellular location">
    <subcellularLocation>
        <location evidence="1">Golgi apparatus membrane</location>
        <topology evidence="1">Single-pass type II membrane protein</topology>
    </subcellularLocation>
</comment>
<dbReference type="PANTHER" id="PTHR12137:SF54">
    <property type="entry name" value="CARBOHYDRATE SULFOTRANSFERASE"/>
    <property type="match status" value="1"/>
</dbReference>
<dbReference type="OrthoDB" id="1407035at2"/>
<dbReference type="GO" id="GO:0008146">
    <property type="term" value="F:sulfotransferase activity"/>
    <property type="evidence" value="ECO:0007669"/>
    <property type="project" value="InterPro"/>
</dbReference>
<keyword evidence="9" id="KW-1185">Reference proteome</keyword>
<evidence type="ECO:0000313" key="8">
    <source>
        <dbReference type="EMBL" id="QDY71184.1"/>
    </source>
</evidence>
<evidence type="ECO:0000256" key="3">
    <source>
        <dbReference type="ARBA" id="ARBA00022692"/>
    </source>
</evidence>
<dbReference type="PANTHER" id="PTHR12137">
    <property type="entry name" value="CARBOHYDRATE SULFOTRANSFERASE"/>
    <property type="match status" value="1"/>
</dbReference>
<dbReference type="EMBL" id="CP042264">
    <property type="protein sequence ID" value="QDY71184.1"/>
    <property type="molecule type" value="Genomic_DNA"/>
</dbReference>
<keyword evidence="6" id="KW-0472">Membrane</keyword>
<dbReference type="KEGG" id="lit:FPZ52_15910"/>
<evidence type="ECO:0000256" key="5">
    <source>
        <dbReference type="ARBA" id="ARBA00023034"/>
    </source>
</evidence>
<sequence>MDRLKHAANLVRDHYKYHALGKRADDARVLVLEEARVIYVPIPKAANSSTKLALCPVLGIDPTSVNEVQQDPRLPMRHFSTVAPQIGPDWFVFTVVRDPWTRALSAYRDKVVRKGVQLRALKAMGLEPEDDFETYLAALARWPRKLLNDHFIPQSDLLAPIMAQTPVDIIRSEDLPIDWESVRQRIMAQRAPAPGQMGQLNVTGPAQAVPEFTPRASRLIRRLYADDFRLLGYSDQRPSQ</sequence>
<evidence type="ECO:0000256" key="4">
    <source>
        <dbReference type="ARBA" id="ARBA00022989"/>
    </source>
</evidence>
<dbReference type="Pfam" id="PF03567">
    <property type="entry name" value="Sulfotransfer_2"/>
    <property type="match status" value="1"/>
</dbReference>
<dbReference type="GO" id="GO:0016020">
    <property type="term" value="C:membrane"/>
    <property type="evidence" value="ECO:0007669"/>
    <property type="project" value="InterPro"/>
</dbReference>
<proteinExistence type="predicted"/>
<keyword evidence="7" id="KW-0325">Glycoprotein</keyword>
<dbReference type="AlphaFoldDB" id="A0A5B8IZU2"/>
<dbReference type="GO" id="GO:0016051">
    <property type="term" value="P:carbohydrate biosynthetic process"/>
    <property type="evidence" value="ECO:0007669"/>
    <property type="project" value="InterPro"/>
</dbReference>
<keyword evidence="8" id="KW-0614">Plasmid</keyword>
<protein>
    <submittedName>
        <fullName evidence="8">Sulfotransferase family protein</fullName>
    </submittedName>
</protein>
<dbReference type="Proteomes" id="UP000318483">
    <property type="component" value="Plasmid unnamed3"/>
</dbReference>
<evidence type="ECO:0000256" key="1">
    <source>
        <dbReference type="ARBA" id="ARBA00004323"/>
    </source>
</evidence>
<dbReference type="SUPFAM" id="SSF52540">
    <property type="entry name" value="P-loop containing nucleoside triphosphate hydrolases"/>
    <property type="match status" value="1"/>
</dbReference>
<keyword evidence="5" id="KW-0333">Golgi apparatus</keyword>
<geneLocation type="plasmid" evidence="8 9">
    <name>unnamed3</name>
</geneLocation>
<accession>A0A5B8IZU2</accession>
<dbReference type="InterPro" id="IPR018011">
    <property type="entry name" value="Carb_sulfotrans_8-10"/>
</dbReference>
<dbReference type="RefSeq" id="WP_146366600.1">
    <property type="nucleotide sequence ID" value="NZ_CP042264.1"/>
</dbReference>